<proteinExistence type="predicted"/>
<reference evidence="1 2" key="1">
    <citation type="submission" date="2015-04" db="EMBL/GenBank/DDBJ databases">
        <title>The draft genome sequence of Fusarium langsethiae, a T-2/HT-2 mycotoxin producer.</title>
        <authorList>
            <person name="Lysoe E."/>
            <person name="Divon H.H."/>
            <person name="Terzi V."/>
            <person name="Orru L."/>
            <person name="Lamontanara A."/>
            <person name="Kolseth A.-K."/>
            <person name="Frandsen R.J."/>
            <person name="Nielsen K."/>
            <person name="Thrane U."/>
        </authorList>
    </citation>
    <scope>NUCLEOTIDE SEQUENCE [LARGE SCALE GENOMIC DNA]</scope>
    <source>
        <strain evidence="1 2">Fl201059</strain>
    </source>
</reference>
<evidence type="ECO:0000313" key="2">
    <source>
        <dbReference type="Proteomes" id="UP000037904"/>
    </source>
</evidence>
<protein>
    <submittedName>
        <fullName evidence="1">Heterokaryon incompatibility protein or allele</fullName>
    </submittedName>
</protein>
<dbReference type="EMBL" id="JXCE01000155">
    <property type="protein sequence ID" value="KPA40063.1"/>
    <property type="molecule type" value="Genomic_DNA"/>
</dbReference>
<dbReference type="OrthoDB" id="194358at2759"/>
<gene>
    <name evidence="1" type="ORF">FLAG1_07090</name>
</gene>
<dbReference type="AlphaFoldDB" id="A0A0M9EUJ7"/>
<keyword evidence="2" id="KW-1185">Reference proteome</keyword>
<accession>A0A0M9EUJ7</accession>
<dbReference type="Proteomes" id="UP000037904">
    <property type="component" value="Unassembled WGS sequence"/>
</dbReference>
<name>A0A0M9EUJ7_FUSLA</name>
<organism evidence="1 2">
    <name type="scientific">Fusarium langsethiae</name>
    <dbReference type="NCBI Taxonomy" id="179993"/>
    <lineage>
        <taxon>Eukaryota</taxon>
        <taxon>Fungi</taxon>
        <taxon>Dikarya</taxon>
        <taxon>Ascomycota</taxon>
        <taxon>Pezizomycotina</taxon>
        <taxon>Sordariomycetes</taxon>
        <taxon>Hypocreomycetidae</taxon>
        <taxon>Hypocreales</taxon>
        <taxon>Nectriaceae</taxon>
        <taxon>Fusarium</taxon>
    </lineage>
</organism>
<sequence>MNSNAIEADYTKEEQMIVQDLCLYIYGDRSPIPGFSITSIRELQSKLAAISTRLLTNMLEHKAATQSLLLFMGRQGMLKDVGGIMLQKLLDHGSSLTDIYVSKCEVPLRIDLQTAERSLVDFPDLFEYFFKRQQIPPAMLKSITSWMVATNYHGLESFLGSVRLEMDPGSGLLMDLMRYGPTDSVKLLKLIFEAFRKPIELDEVVFMHVIDQKETVLKLILQHCQHPITISNKVLVKAILAGIETLRTILETPRQAIHIEEDSFDAAMAQGSTTLEFLFHQCDAGVSISEKLLRLAIKAGRNNLEIILQMSSGIPIWIDGSILTVAAAQGPRTVQLLFDHCHDPVYSARKAIYTATSHSPYTLETLLNMCSSKIELEKDLFVCGIAKGPATLQLLFQHCIKPINVTNKMLELAIRAGIPMLEVIFENWASDVETTELVTKQAATAGKTDEKLDDVLARTLEQPGFEDYLLPPSEATMKEATQQGPIVVINTSVF</sequence>
<evidence type="ECO:0000313" key="1">
    <source>
        <dbReference type="EMBL" id="KPA40063.1"/>
    </source>
</evidence>
<comment type="caution">
    <text evidence="1">The sequence shown here is derived from an EMBL/GenBank/DDBJ whole genome shotgun (WGS) entry which is preliminary data.</text>
</comment>